<sequence length="230" mass="26975">MKWLIYGYILNIHFVYDALSDTLTFDGQSNSIGLTGDKSHVCDVVKEKIYCGTKYVRDVKISNCEQRSRVDSEILKDNFSFNFSKTVTITKALQVNNFVNTLYNRWTKHQKIKPDELPVNETIGSWTGYYNWYTSLVTVFGNFLMQNYIKVQSNKPFKDIESDINAWFDYIKKKYEIELAGKYDFSFNKINNIEDFFKALMFFCSGFKISGYISDGWNEKLKFVDRGLML</sequence>
<accession>A0A8S5Q1E9</accession>
<evidence type="ECO:0000313" key="1">
    <source>
        <dbReference type="EMBL" id="DAE13150.1"/>
    </source>
</evidence>
<protein>
    <submittedName>
        <fullName evidence="1">Uncharacterized protein</fullName>
    </submittedName>
</protein>
<name>A0A8S5Q1E9_9CAUD</name>
<proteinExistence type="predicted"/>
<reference evidence="1" key="1">
    <citation type="journal article" date="2021" name="Proc. Natl. Acad. Sci. U.S.A.">
        <title>A Catalog of Tens of Thousands of Viruses from Human Metagenomes Reveals Hidden Associations with Chronic Diseases.</title>
        <authorList>
            <person name="Tisza M.J."/>
            <person name="Buck C.B."/>
        </authorList>
    </citation>
    <scope>NUCLEOTIDE SEQUENCE</scope>
    <source>
        <strain evidence="1">CtLqe90</strain>
    </source>
</reference>
<organism evidence="1">
    <name type="scientific">Siphoviridae sp. ctLqe90</name>
    <dbReference type="NCBI Taxonomy" id="2825456"/>
    <lineage>
        <taxon>Viruses</taxon>
        <taxon>Duplodnaviria</taxon>
        <taxon>Heunggongvirae</taxon>
        <taxon>Uroviricota</taxon>
        <taxon>Caudoviricetes</taxon>
    </lineage>
</organism>
<dbReference type="EMBL" id="BK015564">
    <property type="protein sequence ID" value="DAE13150.1"/>
    <property type="molecule type" value="Genomic_DNA"/>
</dbReference>